<organism evidence="1 2">
    <name type="scientific">Phytophthora pseudosyringae</name>
    <dbReference type="NCBI Taxonomy" id="221518"/>
    <lineage>
        <taxon>Eukaryota</taxon>
        <taxon>Sar</taxon>
        <taxon>Stramenopiles</taxon>
        <taxon>Oomycota</taxon>
        <taxon>Peronosporomycetes</taxon>
        <taxon>Peronosporales</taxon>
        <taxon>Peronosporaceae</taxon>
        <taxon>Phytophthora</taxon>
    </lineage>
</organism>
<evidence type="ECO:0000313" key="2">
    <source>
        <dbReference type="Proteomes" id="UP000694044"/>
    </source>
</evidence>
<reference evidence="1" key="1">
    <citation type="submission" date="2021-02" db="EMBL/GenBank/DDBJ databases">
        <authorList>
            <person name="Palmer J.M."/>
        </authorList>
    </citation>
    <scope>NUCLEOTIDE SEQUENCE</scope>
    <source>
        <strain evidence="1">SCRP734</strain>
    </source>
</reference>
<dbReference type="AlphaFoldDB" id="A0A8T1VWV3"/>
<comment type="caution">
    <text evidence="1">The sequence shown here is derived from an EMBL/GenBank/DDBJ whole genome shotgun (WGS) entry which is preliminary data.</text>
</comment>
<gene>
    <name evidence="1" type="ORF">PHYPSEUDO_002257</name>
</gene>
<dbReference type="Proteomes" id="UP000694044">
    <property type="component" value="Unassembled WGS sequence"/>
</dbReference>
<keyword evidence="2" id="KW-1185">Reference proteome</keyword>
<name>A0A8T1VWV3_9STRA</name>
<sequence length="175" mass="18328">MLSPHATLDAVFGAVKQAPRDIAGLRIKLIGPTDLVFASQPEGSAAGPIALLRPVPVLLPLLEREHRAWSCQGAQRERPDTAARVFAKLMHNSPSRAAAETCAATRAFLADPPGVAEHRAETGLGCSSWTEHGAAGAKRDMAAADGWNIPGILSRGAPRHLASKGQPARIAGVQQ</sequence>
<protein>
    <submittedName>
        <fullName evidence="1">Uncharacterized protein</fullName>
    </submittedName>
</protein>
<evidence type="ECO:0000313" key="1">
    <source>
        <dbReference type="EMBL" id="KAG7384728.1"/>
    </source>
</evidence>
<proteinExistence type="predicted"/>
<accession>A0A8T1VWV3</accession>
<dbReference type="EMBL" id="JAGDFM010000139">
    <property type="protein sequence ID" value="KAG7384728.1"/>
    <property type="molecule type" value="Genomic_DNA"/>
</dbReference>